<keyword evidence="2" id="KW-1185">Reference proteome</keyword>
<evidence type="ECO:0000313" key="1">
    <source>
        <dbReference type="EMBL" id="KAH7126556.1"/>
    </source>
</evidence>
<dbReference type="AlphaFoldDB" id="A0A9P9IN93"/>
<protein>
    <submittedName>
        <fullName evidence="1">Uncharacterized protein</fullName>
    </submittedName>
</protein>
<comment type="caution">
    <text evidence="1">The sequence shown here is derived from an EMBL/GenBank/DDBJ whole genome shotgun (WGS) entry which is preliminary data.</text>
</comment>
<dbReference type="Proteomes" id="UP000717696">
    <property type="component" value="Unassembled WGS sequence"/>
</dbReference>
<dbReference type="EMBL" id="JAGMUU010000023">
    <property type="protein sequence ID" value="KAH7126556.1"/>
    <property type="molecule type" value="Genomic_DNA"/>
</dbReference>
<accession>A0A9P9IN93</accession>
<proteinExistence type="predicted"/>
<evidence type="ECO:0000313" key="2">
    <source>
        <dbReference type="Proteomes" id="UP000717696"/>
    </source>
</evidence>
<gene>
    <name evidence="1" type="ORF">B0J13DRAFT_565647</name>
</gene>
<sequence>MYICRVLATLSLSEIERATSEVEAQTLATQTLLIEEVTTELDPAIAWRLQQRNGFAHSII</sequence>
<dbReference type="OrthoDB" id="5097824at2759"/>
<organism evidence="1 2">
    <name type="scientific">Dactylonectria estremocensis</name>
    <dbReference type="NCBI Taxonomy" id="1079267"/>
    <lineage>
        <taxon>Eukaryota</taxon>
        <taxon>Fungi</taxon>
        <taxon>Dikarya</taxon>
        <taxon>Ascomycota</taxon>
        <taxon>Pezizomycotina</taxon>
        <taxon>Sordariomycetes</taxon>
        <taxon>Hypocreomycetidae</taxon>
        <taxon>Hypocreales</taxon>
        <taxon>Nectriaceae</taxon>
        <taxon>Dactylonectria</taxon>
    </lineage>
</organism>
<reference evidence="1" key="1">
    <citation type="journal article" date="2021" name="Nat. Commun.">
        <title>Genetic determinants of endophytism in the Arabidopsis root mycobiome.</title>
        <authorList>
            <person name="Mesny F."/>
            <person name="Miyauchi S."/>
            <person name="Thiergart T."/>
            <person name="Pickel B."/>
            <person name="Atanasova L."/>
            <person name="Karlsson M."/>
            <person name="Huettel B."/>
            <person name="Barry K.W."/>
            <person name="Haridas S."/>
            <person name="Chen C."/>
            <person name="Bauer D."/>
            <person name="Andreopoulos W."/>
            <person name="Pangilinan J."/>
            <person name="LaButti K."/>
            <person name="Riley R."/>
            <person name="Lipzen A."/>
            <person name="Clum A."/>
            <person name="Drula E."/>
            <person name="Henrissat B."/>
            <person name="Kohler A."/>
            <person name="Grigoriev I.V."/>
            <person name="Martin F.M."/>
            <person name="Hacquard S."/>
        </authorList>
    </citation>
    <scope>NUCLEOTIDE SEQUENCE</scope>
    <source>
        <strain evidence="1">MPI-CAGE-AT-0021</strain>
    </source>
</reference>
<name>A0A9P9IN93_9HYPO</name>